<organism evidence="3">
    <name type="scientific">marine metagenome</name>
    <dbReference type="NCBI Taxonomy" id="408172"/>
    <lineage>
        <taxon>unclassified sequences</taxon>
        <taxon>metagenomes</taxon>
        <taxon>ecological metagenomes</taxon>
    </lineage>
</organism>
<dbReference type="SUPFAM" id="SSF53474">
    <property type="entry name" value="alpha/beta-Hydrolases"/>
    <property type="match status" value="1"/>
</dbReference>
<name>A0A382MZA8_9ZZZZ</name>
<feature type="domain" description="BD-FAE-like" evidence="2">
    <location>
        <begin position="51"/>
        <end position="251"/>
    </location>
</feature>
<dbReference type="InterPro" id="IPR029058">
    <property type="entry name" value="AB_hydrolase_fold"/>
</dbReference>
<keyword evidence="1" id="KW-0378">Hydrolase</keyword>
<dbReference type="PANTHER" id="PTHR48081">
    <property type="entry name" value="AB HYDROLASE SUPERFAMILY PROTEIN C4A8.06C"/>
    <property type="match status" value="1"/>
</dbReference>
<proteinExistence type="predicted"/>
<evidence type="ECO:0000256" key="1">
    <source>
        <dbReference type="ARBA" id="ARBA00022801"/>
    </source>
</evidence>
<gene>
    <name evidence="3" type="ORF">METZ01_LOCUS307158</name>
</gene>
<dbReference type="Pfam" id="PF20434">
    <property type="entry name" value="BD-FAE"/>
    <property type="match status" value="1"/>
</dbReference>
<reference evidence="3" key="1">
    <citation type="submission" date="2018-05" db="EMBL/GenBank/DDBJ databases">
        <authorList>
            <person name="Lanie J.A."/>
            <person name="Ng W.-L."/>
            <person name="Kazmierczak K.M."/>
            <person name="Andrzejewski T.M."/>
            <person name="Davidsen T.M."/>
            <person name="Wayne K.J."/>
            <person name="Tettelin H."/>
            <person name="Glass J.I."/>
            <person name="Rusch D."/>
            <person name="Podicherti R."/>
            <person name="Tsui H.-C.T."/>
            <person name="Winkler M.E."/>
        </authorList>
    </citation>
    <scope>NUCLEOTIDE SEQUENCE</scope>
</reference>
<dbReference type="EMBL" id="UINC01096976">
    <property type="protein sequence ID" value="SVC54304.1"/>
    <property type="molecule type" value="Genomic_DNA"/>
</dbReference>
<dbReference type="InterPro" id="IPR049492">
    <property type="entry name" value="BD-FAE-like_dom"/>
</dbReference>
<evidence type="ECO:0000313" key="3">
    <source>
        <dbReference type="EMBL" id="SVC54304.1"/>
    </source>
</evidence>
<dbReference type="GO" id="GO:0016787">
    <property type="term" value="F:hydrolase activity"/>
    <property type="evidence" value="ECO:0007669"/>
    <property type="project" value="UniProtKB-KW"/>
</dbReference>
<protein>
    <recommendedName>
        <fullName evidence="2">BD-FAE-like domain-containing protein</fullName>
    </recommendedName>
</protein>
<sequence length="300" mass="32339">MLVGITLLVAEPTDVNAQLGETTSFLAHVSNQYRVIPNVTYHIASNQENKLDLYVPRGATGPTPVLMYIHGGGWVGGTKESSVLRILPYLEMGWAVANVEYRLGAVARAPAAVEDGLCALRWVIRNSGQYNLDTSRIVTTGNSAGGHLALTTGMIPASAGLDRECPGNEELSVAAIINWYGITEVGDLLDGPNTKSYAVEWMGSLENRFEIAERVSPMTYVRAGLPPTLTIHGDADPTVPYQHAVMLHEKLDELGIPNELHTVPGGRHGGFNQEQTLAIFETIRRFLSQHGLGAGLTTAQ</sequence>
<evidence type="ECO:0000259" key="2">
    <source>
        <dbReference type="Pfam" id="PF20434"/>
    </source>
</evidence>
<dbReference type="AlphaFoldDB" id="A0A382MZA8"/>
<dbReference type="Gene3D" id="3.40.50.1820">
    <property type="entry name" value="alpha/beta hydrolase"/>
    <property type="match status" value="1"/>
</dbReference>
<accession>A0A382MZA8</accession>
<dbReference type="InterPro" id="IPR050300">
    <property type="entry name" value="GDXG_lipolytic_enzyme"/>
</dbReference>